<name>A0A1I0IG37_9FIRM</name>
<keyword evidence="4 7" id="KW-0418">Kinase</keyword>
<dbReference type="AlphaFoldDB" id="A0A1I0IG37"/>
<dbReference type="PANTHER" id="PTHR34220:SF7">
    <property type="entry name" value="SENSOR HISTIDINE KINASE YPDA"/>
    <property type="match status" value="1"/>
</dbReference>
<proteinExistence type="predicted"/>
<feature type="domain" description="HAMP" evidence="6">
    <location>
        <begin position="308"/>
        <end position="360"/>
    </location>
</feature>
<dbReference type="CDD" id="cd06225">
    <property type="entry name" value="HAMP"/>
    <property type="match status" value="1"/>
</dbReference>
<evidence type="ECO:0000256" key="3">
    <source>
        <dbReference type="ARBA" id="ARBA00022679"/>
    </source>
</evidence>
<evidence type="ECO:0000256" key="4">
    <source>
        <dbReference type="ARBA" id="ARBA00022777"/>
    </source>
</evidence>
<feature type="transmembrane region" description="Helical" evidence="5">
    <location>
        <begin position="21"/>
        <end position="45"/>
    </location>
</feature>
<keyword evidence="2" id="KW-0597">Phosphoprotein</keyword>
<dbReference type="SMART" id="SM00304">
    <property type="entry name" value="HAMP"/>
    <property type="match status" value="1"/>
</dbReference>
<evidence type="ECO:0000256" key="1">
    <source>
        <dbReference type="ARBA" id="ARBA00004370"/>
    </source>
</evidence>
<dbReference type="InterPro" id="IPR003660">
    <property type="entry name" value="HAMP_dom"/>
</dbReference>
<dbReference type="Gene3D" id="3.30.565.10">
    <property type="entry name" value="Histidine kinase-like ATPase, C-terminal domain"/>
    <property type="match status" value="1"/>
</dbReference>
<organism evidence="7 8">
    <name type="scientific">Enterocloster lavalensis</name>
    <dbReference type="NCBI Taxonomy" id="460384"/>
    <lineage>
        <taxon>Bacteria</taxon>
        <taxon>Bacillati</taxon>
        <taxon>Bacillota</taxon>
        <taxon>Clostridia</taxon>
        <taxon>Lachnospirales</taxon>
        <taxon>Lachnospiraceae</taxon>
        <taxon>Enterocloster</taxon>
    </lineage>
</organism>
<dbReference type="SUPFAM" id="SSF158472">
    <property type="entry name" value="HAMP domain-like"/>
    <property type="match status" value="1"/>
</dbReference>
<keyword evidence="8" id="KW-1185">Reference proteome</keyword>
<accession>A0A1I0IG37</accession>
<evidence type="ECO:0000313" key="8">
    <source>
        <dbReference type="Proteomes" id="UP000198508"/>
    </source>
</evidence>
<dbReference type="InterPro" id="IPR050640">
    <property type="entry name" value="Bact_2-comp_sensor_kinase"/>
</dbReference>
<dbReference type="Pfam" id="PF00672">
    <property type="entry name" value="HAMP"/>
    <property type="match status" value="1"/>
</dbReference>
<gene>
    <name evidence="7" type="ORF">SAMN05216313_12156</name>
</gene>
<sequence length="589" mass="67208">MKNMRGRFRRFWSDMCLERKLLVSYILFAVIPILVIGSVICRVSFKIIMRQTRQYADMMIERINNDADDFVENIERQAYVVYTEPEIQDILEHSDRYTFSQLQDGKEMIHKRLIGMWVTEKYIVGSYLCGAEGNSYYTNINERNDIDPAQVFSGESWYATITEGARKGVLTGVHRDDKYSDSSSLQLISYVHAVNSIGTGKYLGFLVIDIDARVLGEIVGNRAENLGGYITILDDRNNVMYTTLPEETSRLGQVICMEHVSPKTGWTVRTEIPWSRFAKEIVNIMLLTAVVGAWCFLVFIWLSRKISRNIGAPIRDLQTAMARVEEGDMEVVVRADRDDEIGRLAGSFNHMVSNIKDLIEKVYLTQLGKKEAEFNALQSQINPHFMYNTLETVNMMAILDGSYEISDILTAFGKILRVNLDQKHNIIPLGRELEYIKNYLMIVQIRDPELFTFELNAQPEAEKCLIPKLTLQPIVENSILHGFKEKMSRRRLTVNAAVEHGRLVITVEDDGKGMTGEKLEYVRQSLELEESLGRSASIGLNNVSERCQLYFGESFSMEIHSRRGTGTRVTLNATAIYGEGEEHDTSGHY</sequence>
<dbReference type="RefSeq" id="WP_092367040.1">
    <property type="nucleotide sequence ID" value="NZ_FOIM01000021.1"/>
</dbReference>
<dbReference type="InterPro" id="IPR003594">
    <property type="entry name" value="HATPase_dom"/>
</dbReference>
<dbReference type="Pfam" id="PF06580">
    <property type="entry name" value="His_kinase"/>
    <property type="match status" value="1"/>
</dbReference>
<keyword evidence="5" id="KW-1133">Transmembrane helix</keyword>
<feature type="transmembrane region" description="Helical" evidence="5">
    <location>
        <begin position="281"/>
        <end position="302"/>
    </location>
</feature>
<evidence type="ECO:0000259" key="6">
    <source>
        <dbReference type="PROSITE" id="PS50885"/>
    </source>
</evidence>
<comment type="subcellular location">
    <subcellularLocation>
        <location evidence="1">Membrane</location>
    </subcellularLocation>
</comment>
<dbReference type="InterPro" id="IPR010559">
    <property type="entry name" value="Sig_transdc_His_kin_internal"/>
</dbReference>
<dbReference type="SUPFAM" id="SSF55874">
    <property type="entry name" value="ATPase domain of HSP90 chaperone/DNA topoisomerase II/histidine kinase"/>
    <property type="match status" value="1"/>
</dbReference>
<dbReference type="Pfam" id="PF02518">
    <property type="entry name" value="HATPase_c"/>
    <property type="match status" value="1"/>
</dbReference>
<dbReference type="InterPro" id="IPR036890">
    <property type="entry name" value="HATPase_C_sf"/>
</dbReference>
<dbReference type="GO" id="GO:0000155">
    <property type="term" value="F:phosphorelay sensor kinase activity"/>
    <property type="evidence" value="ECO:0007669"/>
    <property type="project" value="InterPro"/>
</dbReference>
<evidence type="ECO:0000313" key="7">
    <source>
        <dbReference type="EMBL" id="SET95858.1"/>
    </source>
</evidence>
<dbReference type="STRING" id="460384.SAMN05216313_12156"/>
<keyword evidence="5" id="KW-0472">Membrane</keyword>
<dbReference type="EMBL" id="FOIM01000021">
    <property type="protein sequence ID" value="SET95858.1"/>
    <property type="molecule type" value="Genomic_DNA"/>
</dbReference>
<evidence type="ECO:0000256" key="5">
    <source>
        <dbReference type="SAM" id="Phobius"/>
    </source>
</evidence>
<dbReference type="PANTHER" id="PTHR34220">
    <property type="entry name" value="SENSOR HISTIDINE KINASE YPDA"/>
    <property type="match status" value="1"/>
</dbReference>
<dbReference type="Gene3D" id="6.10.340.10">
    <property type="match status" value="1"/>
</dbReference>
<protein>
    <submittedName>
        <fullName evidence="7">Sensor histidine kinase YesM</fullName>
    </submittedName>
</protein>
<dbReference type="PROSITE" id="PS50885">
    <property type="entry name" value="HAMP"/>
    <property type="match status" value="1"/>
</dbReference>
<reference evidence="8" key="1">
    <citation type="submission" date="2016-10" db="EMBL/GenBank/DDBJ databases">
        <authorList>
            <person name="Varghese N."/>
            <person name="Submissions S."/>
        </authorList>
    </citation>
    <scope>NUCLEOTIDE SEQUENCE [LARGE SCALE GENOMIC DNA]</scope>
    <source>
        <strain evidence="8">NLAE-zl-G277</strain>
    </source>
</reference>
<dbReference type="Proteomes" id="UP000198508">
    <property type="component" value="Unassembled WGS sequence"/>
</dbReference>
<dbReference type="GO" id="GO:0016020">
    <property type="term" value="C:membrane"/>
    <property type="evidence" value="ECO:0007669"/>
    <property type="project" value="UniProtKB-SubCell"/>
</dbReference>
<evidence type="ECO:0000256" key="2">
    <source>
        <dbReference type="ARBA" id="ARBA00022553"/>
    </source>
</evidence>
<keyword evidence="3" id="KW-0808">Transferase</keyword>
<keyword evidence="5" id="KW-0812">Transmembrane</keyword>